<proteinExistence type="predicted"/>
<dbReference type="InterPro" id="IPR013083">
    <property type="entry name" value="Znf_RING/FYVE/PHD"/>
</dbReference>
<protein>
    <recommendedName>
        <fullName evidence="3">U-box domain-containing protein</fullName>
    </recommendedName>
</protein>
<dbReference type="EMBL" id="CM008978">
    <property type="protein sequence ID" value="PNW70093.1"/>
    <property type="molecule type" value="Genomic_DNA"/>
</dbReference>
<feature type="compositionally biased region" description="Polar residues" evidence="1">
    <location>
        <begin position="175"/>
        <end position="186"/>
    </location>
</feature>
<dbReference type="GO" id="GO:0004842">
    <property type="term" value="F:ubiquitin-protein transferase activity"/>
    <property type="evidence" value="ECO:0007669"/>
    <property type="project" value="InterPro"/>
</dbReference>
<feature type="transmembrane region" description="Helical" evidence="2">
    <location>
        <begin position="45"/>
        <end position="66"/>
    </location>
</feature>
<dbReference type="OrthoDB" id="10064100at2759"/>
<feature type="transmembrane region" description="Helical" evidence="2">
    <location>
        <begin position="387"/>
        <end position="408"/>
    </location>
</feature>
<accession>A0A2K3CP95</accession>
<name>A0A2K3CP95_CHLRE</name>
<dbReference type="Pfam" id="PF04564">
    <property type="entry name" value="U-box"/>
    <property type="match status" value="1"/>
</dbReference>
<evidence type="ECO:0000313" key="4">
    <source>
        <dbReference type="EMBL" id="PNW70093.1"/>
    </source>
</evidence>
<dbReference type="Proteomes" id="UP000006906">
    <property type="component" value="Chromosome 17"/>
</dbReference>
<dbReference type="ExpressionAtlas" id="A0A2K3CP95">
    <property type="expression patterns" value="baseline and differential"/>
</dbReference>
<dbReference type="CDD" id="cd16655">
    <property type="entry name" value="RING-Ubox_WDSUB1-like"/>
    <property type="match status" value="1"/>
</dbReference>
<evidence type="ECO:0000259" key="3">
    <source>
        <dbReference type="PROSITE" id="PS51698"/>
    </source>
</evidence>
<dbReference type="RefSeq" id="XP_042914446.1">
    <property type="nucleotide sequence ID" value="XM_043071987.1"/>
</dbReference>
<dbReference type="InterPro" id="IPR003613">
    <property type="entry name" value="Ubox_domain"/>
</dbReference>
<dbReference type="Gene3D" id="3.30.40.10">
    <property type="entry name" value="Zinc/RING finger domain, C3HC4 (zinc finger)"/>
    <property type="match status" value="1"/>
</dbReference>
<dbReference type="PROSITE" id="PS51698">
    <property type="entry name" value="U_BOX"/>
    <property type="match status" value="1"/>
</dbReference>
<evidence type="ECO:0000256" key="1">
    <source>
        <dbReference type="SAM" id="MobiDB-lite"/>
    </source>
</evidence>
<keyword evidence="2" id="KW-1133">Transmembrane helix</keyword>
<dbReference type="GeneID" id="5717218"/>
<dbReference type="SUPFAM" id="SSF57850">
    <property type="entry name" value="RING/U-box"/>
    <property type="match status" value="1"/>
</dbReference>
<dbReference type="InterPro" id="IPR052085">
    <property type="entry name" value="WD-SAM-U-box"/>
</dbReference>
<sequence>MDADDPQQRLLRAAAEREEAEGRAVGDGGVEIVGLGLRLRQPKRVLVAGAIILGVFLALTTSWAWAASGATSAGSSAPGLGIAASDAQRVLQLNYVSFHPFNLIYRLSAQTLFGLPGETASRIPMLFSNYQLEVVLRTMDRHGTAASGSHTTPAAGIPDTSNQPGAAAGEKVACTTASPTQPQGALRQASTHAVDVAGYLASQPASAALYAAGLLTAPRAALLVAWLWDADPDGGAVGALMAMRNTRVDIAGAANKLTFGWMRTLGLYMWRDEASKGPQAPPSGLSGLCFWALALLCPSALTCYFAMSLAATAPLTAAWAVLSSLTRGACELRVAAHLIALVWRRQPQAALQCVACSHGVPAVLGCHVLGGLWLAAGLLPGRVLLGMAVYMYGLWAPFAAAAMMLMALQPNQGGMLDIGGLHHHHRQGAGGFAGEDADGANDGGVRPHVPGTGVTACVVVRRRQHWPPPVEVPAALQEEAEHAPRHLLCPITHLILTEPAVTVTGATYERSAIIGWLQQARKDPLTGHEVSPEEVFPNLAMYAVLEEYVREQAPKLQQRAAAAEAEGEGVAA</sequence>
<feature type="domain" description="U-box" evidence="3">
    <location>
        <begin position="482"/>
        <end position="555"/>
    </location>
</feature>
<dbReference type="PaxDb" id="3055-EDP04830"/>
<keyword evidence="2" id="KW-0812">Transmembrane</keyword>
<evidence type="ECO:0000313" key="5">
    <source>
        <dbReference type="Proteomes" id="UP000006906"/>
    </source>
</evidence>
<dbReference type="Gramene" id="PNW70093">
    <property type="protein sequence ID" value="PNW70093"/>
    <property type="gene ID" value="CHLRE_17g705450v5"/>
</dbReference>
<keyword evidence="5" id="KW-1185">Reference proteome</keyword>
<evidence type="ECO:0000256" key="2">
    <source>
        <dbReference type="SAM" id="Phobius"/>
    </source>
</evidence>
<dbReference type="PANTHER" id="PTHR46573:SF1">
    <property type="entry name" value="WD REPEAT, SAM AND U-BOX DOMAIN-CONTAINING PROTEIN 1"/>
    <property type="match status" value="1"/>
</dbReference>
<organism evidence="4 5">
    <name type="scientific">Chlamydomonas reinhardtii</name>
    <name type="common">Chlamydomonas smithii</name>
    <dbReference type="NCBI Taxonomy" id="3055"/>
    <lineage>
        <taxon>Eukaryota</taxon>
        <taxon>Viridiplantae</taxon>
        <taxon>Chlorophyta</taxon>
        <taxon>core chlorophytes</taxon>
        <taxon>Chlorophyceae</taxon>
        <taxon>CS clade</taxon>
        <taxon>Chlamydomonadales</taxon>
        <taxon>Chlamydomonadaceae</taxon>
        <taxon>Chlamydomonas</taxon>
    </lineage>
</organism>
<feature type="region of interest" description="Disordered" evidence="1">
    <location>
        <begin position="143"/>
        <end position="186"/>
    </location>
</feature>
<feature type="transmembrane region" description="Helical" evidence="2">
    <location>
        <begin position="349"/>
        <end position="375"/>
    </location>
</feature>
<dbReference type="PANTHER" id="PTHR46573">
    <property type="entry name" value="WD REPEAT, SAM AND U-BOX DOMAIN-CONTAINING PROTEIN 1"/>
    <property type="match status" value="1"/>
</dbReference>
<dbReference type="SMART" id="SM00504">
    <property type="entry name" value="Ubox"/>
    <property type="match status" value="1"/>
</dbReference>
<gene>
    <name evidence="4" type="ORF">CHLRE_17g705450v5</name>
</gene>
<dbReference type="InParanoid" id="A0A2K3CP95"/>
<dbReference type="GO" id="GO:0016567">
    <property type="term" value="P:protein ubiquitination"/>
    <property type="evidence" value="ECO:0007669"/>
    <property type="project" value="UniProtKB-UniPathway"/>
</dbReference>
<dbReference type="UniPathway" id="UPA00143"/>
<dbReference type="STRING" id="3055.A0A2K3CP95"/>
<dbReference type="KEGG" id="cre:CHLRE_17g705450v5"/>
<reference evidence="4 5" key="1">
    <citation type="journal article" date="2007" name="Science">
        <title>The Chlamydomonas genome reveals the evolution of key animal and plant functions.</title>
        <authorList>
            <person name="Merchant S.S."/>
            <person name="Prochnik S.E."/>
            <person name="Vallon O."/>
            <person name="Harris E.H."/>
            <person name="Karpowicz S.J."/>
            <person name="Witman G.B."/>
            <person name="Terry A."/>
            <person name="Salamov A."/>
            <person name="Fritz-Laylin L.K."/>
            <person name="Marechal-Drouard L."/>
            <person name="Marshall W.F."/>
            <person name="Qu L.H."/>
            <person name="Nelson D.R."/>
            <person name="Sanderfoot A.A."/>
            <person name="Spalding M.H."/>
            <person name="Kapitonov V.V."/>
            <person name="Ren Q."/>
            <person name="Ferris P."/>
            <person name="Lindquist E."/>
            <person name="Shapiro H."/>
            <person name="Lucas S.M."/>
            <person name="Grimwood J."/>
            <person name="Schmutz J."/>
            <person name="Cardol P."/>
            <person name="Cerutti H."/>
            <person name="Chanfreau G."/>
            <person name="Chen C.L."/>
            <person name="Cognat V."/>
            <person name="Croft M.T."/>
            <person name="Dent R."/>
            <person name="Dutcher S."/>
            <person name="Fernandez E."/>
            <person name="Fukuzawa H."/>
            <person name="Gonzalez-Ballester D."/>
            <person name="Gonzalez-Halphen D."/>
            <person name="Hallmann A."/>
            <person name="Hanikenne M."/>
            <person name="Hippler M."/>
            <person name="Inwood W."/>
            <person name="Jabbari K."/>
            <person name="Kalanon M."/>
            <person name="Kuras R."/>
            <person name="Lefebvre P.A."/>
            <person name="Lemaire S.D."/>
            <person name="Lobanov A.V."/>
            <person name="Lohr M."/>
            <person name="Manuell A."/>
            <person name="Meier I."/>
            <person name="Mets L."/>
            <person name="Mittag M."/>
            <person name="Mittelmeier T."/>
            <person name="Moroney J.V."/>
            <person name="Moseley J."/>
            <person name="Napoli C."/>
            <person name="Nedelcu A.M."/>
            <person name="Niyogi K."/>
            <person name="Novoselov S.V."/>
            <person name="Paulsen I.T."/>
            <person name="Pazour G."/>
            <person name="Purton S."/>
            <person name="Ral J.P."/>
            <person name="Riano-Pachon D.M."/>
            <person name="Riekhof W."/>
            <person name="Rymarquis L."/>
            <person name="Schroda M."/>
            <person name="Stern D."/>
            <person name="Umen J."/>
            <person name="Willows R."/>
            <person name="Wilson N."/>
            <person name="Zimmer S.L."/>
            <person name="Allmer J."/>
            <person name="Balk J."/>
            <person name="Bisova K."/>
            <person name="Chen C.J."/>
            <person name="Elias M."/>
            <person name="Gendler K."/>
            <person name="Hauser C."/>
            <person name="Lamb M.R."/>
            <person name="Ledford H."/>
            <person name="Long J.C."/>
            <person name="Minagawa J."/>
            <person name="Page M.D."/>
            <person name="Pan J."/>
            <person name="Pootakham W."/>
            <person name="Roje S."/>
            <person name="Rose A."/>
            <person name="Stahlberg E."/>
            <person name="Terauchi A.M."/>
            <person name="Yang P."/>
            <person name="Ball S."/>
            <person name="Bowler C."/>
            <person name="Dieckmann C.L."/>
            <person name="Gladyshev V.N."/>
            <person name="Green P."/>
            <person name="Jorgensen R."/>
            <person name="Mayfield S."/>
            <person name="Mueller-Roeber B."/>
            <person name="Rajamani S."/>
            <person name="Sayre R.T."/>
            <person name="Brokstein P."/>
            <person name="Dubchak I."/>
            <person name="Goodstein D."/>
            <person name="Hornick L."/>
            <person name="Huang Y.W."/>
            <person name="Jhaveri J."/>
            <person name="Luo Y."/>
            <person name="Martinez D."/>
            <person name="Ngau W.C."/>
            <person name="Otillar B."/>
            <person name="Poliakov A."/>
            <person name="Porter A."/>
            <person name="Szajkowski L."/>
            <person name="Werner G."/>
            <person name="Zhou K."/>
            <person name="Grigoriev I.V."/>
            <person name="Rokhsar D.S."/>
            <person name="Grossman A.R."/>
        </authorList>
    </citation>
    <scope>NUCLEOTIDE SEQUENCE [LARGE SCALE GENOMIC DNA]</scope>
    <source>
        <strain evidence="5">CC-503</strain>
    </source>
</reference>
<keyword evidence="2" id="KW-0472">Membrane</keyword>
<dbReference type="AlphaFoldDB" id="A0A2K3CP95"/>